<evidence type="ECO:0000259" key="1">
    <source>
        <dbReference type="Pfam" id="PF13847"/>
    </source>
</evidence>
<reference evidence="2 3" key="1">
    <citation type="submission" date="2020-11" db="EMBL/GenBank/DDBJ databases">
        <title>Draft genome sequencing of a Lachnospiraceae strain isolated from anoxic soil subjected to BSD treatment.</title>
        <authorList>
            <person name="Uek A."/>
            <person name="Tonouchi A."/>
        </authorList>
    </citation>
    <scope>NUCLEOTIDE SEQUENCE [LARGE SCALE GENOMIC DNA]</scope>
    <source>
        <strain evidence="2 3">TB5</strain>
    </source>
</reference>
<evidence type="ECO:0000313" key="2">
    <source>
        <dbReference type="EMBL" id="BCN30901.1"/>
    </source>
</evidence>
<dbReference type="Pfam" id="PF13847">
    <property type="entry name" value="Methyltransf_31"/>
    <property type="match status" value="1"/>
</dbReference>
<dbReference type="InterPro" id="IPR029058">
    <property type="entry name" value="AB_hydrolase_fold"/>
</dbReference>
<dbReference type="AlphaFoldDB" id="A0A7R7ELN6"/>
<dbReference type="SUPFAM" id="SSF53335">
    <property type="entry name" value="S-adenosyl-L-methionine-dependent methyltransferases"/>
    <property type="match status" value="1"/>
</dbReference>
<proteinExistence type="predicted"/>
<dbReference type="Proteomes" id="UP000595897">
    <property type="component" value="Chromosome"/>
</dbReference>
<keyword evidence="3" id="KW-1185">Reference proteome</keyword>
<organism evidence="2 3">
    <name type="scientific">Anaeromicropila herbilytica</name>
    <dbReference type="NCBI Taxonomy" id="2785025"/>
    <lineage>
        <taxon>Bacteria</taxon>
        <taxon>Bacillati</taxon>
        <taxon>Bacillota</taxon>
        <taxon>Clostridia</taxon>
        <taxon>Lachnospirales</taxon>
        <taxon>Lachnospiraceae</taxon>
        <taxon>Anaeromicropila</taxon>
    </lineage>
</organism>
<dbReference type="RefSeq" id="WP_271712058.1">
    <property type="nucleotide sequence ID" value="NZ_AP024169.1"/>
</dbReference>
<dbReference type="CDD" id="cd02440">
    <property type="entry name" value="AdoMet_MTases"/>
    <property type="match status" value="1"/>
</dbReference>
<name>A0A7R7ELN6_9FIRM</name>
<sequence length="357" mass="40995">MNHKIAILFPGIGYHEDKPLLYYAKDLVACMGYEYRTVKYGEMPKNIKEDATKQEEALILAGQEIQKQLDEIDFSKYESIVFISKSIGSVLAVDYANSHNLDVKHILFTPIQETLKYLIKRGIVFHGTNDDWINTEDLKKKCMEEGLSLYLTENANHSLETENTLNNIAILKVVIGQIEDFLDTEYVSVEKHYDMLIDEGNDPVYDSLPLKEYMDKSDGQYFIQCLSLTPTKNVLEIGVGTGRLAIRVAEYCKTFCGIDISAKTVKRAKQNLKKYDNVSILQGDFLEYTFDTTYDVIYSSQVFWHIKDKQKAIIKIAKLLTENGIFVLSIDKEQSEITDYVSRKVMMFPDDKDKILE</sequence>
<feature type="domain" description="Methyltransferase" evidence="1">
    <location>
        <begin position="230"/>
        <end position="329"/>
    </location>
</feature>
<gene>
    <name evidence="2" type="ORF">bsdtb5_21960</name>
</gene>
<evidence type="ECO:0000313" key="3">
    <source>
        <dbReference type="Proteomes" id="UP000595897"/>
    </source>
</evidence>
<dbReference type="Gene3D" id="3.40.50.150">
    <property type="entry name" value="Vaccinia Virus protein VP39"/>
    <property type="match status" value="1"/>
</dbReference>
<dbReference type="InterPro" id="IPR029063">
    <property type="entry name" value="SAM-dependent_MTases_sf"/>
</dbReference>
<dbReference type="Gene3D" id="3.40.50.1820">
    <property type="entry name" value="alpha/beta hydrolase"/>
    <property type="match status" value="1"/>
</dbReference>
<dbReference type="EMBL" id="AP024169">
    <property type="protein sequence ID" value="BCN30901.1"/>
    <property type="molecule type" value="Genomic_DNA"/>
</dbReference>
<dbReference type="KEGG" id="ahb:bsdtb5_21960"/>
<protein>
    <recommendedName>
        <fullName evidence="1">Methyltransferase domain-containing protein</fullName>
    </recommendedName>
</protein>
<accession>A0A7R7ELN6</accession>
<dbReference type="PANTHER" id="PTHR43861">
    <property type="entry name" value="TRANS-ACONITATE 2-METHYLTRANSFERASE-RELATED"/>
    <property type="match status" value="1"/>
</dbReference>
<dbReference type="InterPro" id="IPR025714">
    <property type="entry name" value="Methyltranfer_dom"/>
</dbReference>